<feature type="domain" description="Peptidase S12 Pab87-related C-terminal" evidence="3">
    <location>
        <begin position="415"/>
        <end position="521"/>
    </location>
</feature>
<dbReference type="InterPro" id="IPR050491">
    <property type="entry name" value="AmpC-like"/>
</dbReference>
<proteinExistence type="predicted"/>
<dbReference type="InterPro" id="IPR021860">
    <property type="entry name" value="Peptidase_S12_Pab87-rel_C"/>
</dbReference>
<dbReference type="AlphaFoldDB" id="A0A6C0TZ85"/>
<feature type="signal peptide" evidence="1">
    <location>
        <begin position="1"/>
        <end position="26"/>
    </location>
</feature>
<feature type="domain" description="Beta-lactamase-related" evidence="2">
    <location>
        <begin position="33"/>
        <end position="374"/>
    </location>
</feature>
<keyword evidence="4" id="KW-0378">Hydrolase</keyword>
<dbReference type="Gene3D" id="3.40.710.10">
    <property type="entry name" value="DD-peptidase/beta-lactamase superfamily"/>
    <property type="match status" value="1"/>
</dbReference>
<dbReference type="InterPro" id="IPR001466">
    <property type="entry name" value="Beta-lactam-related"/>
</dbReference>
<dbReference type="Pfam" id="PF00144">
    <property type="entry name" value="Beta-lactamase"/>
    <property type="match status" value="1"/>
</dbReference>
<name>A0A6C0TZ85_9GAMM</name>
<organism evidence="4 5">
    <name type="scientific">Kineobactrum salinum</name>
    <dbReference type="NCBI Taxonomy" id="2708301"/>
    <lineage>
        <taxon>Bacteria</taxon>
        <taxon>Pseudomonadati</taxon>
        <taxon>Pseudomonadota</taxon>
        <taxon>Gammaproteobacteria</taxon>
        <taxon>Cellvibrionales</taxon>
        <taxon>Halieaceae</taxon>
        <taxon>Kineobactrum</taxon>
    </lineage>
</organism>
<reference evidence="4 5" key="1">
    <citation type="submission" date="2020-02" db="EMBL/GenBank/DDBJ databases">
        <title>Genome sequencing for Kineobactrum sp. M2.</title>
        <authorList>
            <person name="Park S.-J."/>
        </authorList>
    </citation>
    <scope>NUCLEOTIDE SEQUENCE [LARGE SCALE GENOMIC DNA]</scope>
    <source>
        <strain evidence="4 5">M2</strain>
    </source>
</reference>
<evidence type="ECO:0000313" key="4">
    <source>
        <dbReference type="EMBL" id="QIB65086.1"/>
    </source>
</evidence>
<dbReference type="PANTHER" id="PTHR46825">
    <property type="entry name" value="D-ALANYL-D-ALANINE-CARBOXYPEPTIDASE/ENDOPEPTIDASE AMPH"/>
    <property type="match status" value="1"/>
</dbReference>
<accession>A0A6C0TZ85</accession>
<evidence type="ECO:0000256" key="1">
    <source>
        <dbReference type="SAM" id="SignalP"/>
    </source>
</evidence>
<evidence type="ECO:0000313" key="5">
    <source>
        <dbReference type="Proteomes" id="UP000477680"/>
    </source>
</evidence>
<protein>
    <submittedName>
        <fullName evidence="4">Serine hydrolase</fullName>
    </submittedName>
</protein>
<dbReference type="Pfam" id="PF11954">
    <property type="entry name" value="DUF3471"/>
    <property type="match status" value="1"/>
</dbReference>
<keyword evidence="5" id="KW-1185">Reference proteome</keyword>
<sequence length="527" mass="58292">MNKFGKQCAALLLCAGSGLLPAIAVAQPDGDAIDQVIARAMDTFQVPGMAVSIVYQGELYYADGHGILEIDHEGKVDSDTLFQIGSVAKAFTAATLALLVDDGALDWDAPVIDYLPEFRMYDPWVTREFTIRDLLTHRSGLPLGAGDLLMFPEGKTTRDEIIYALRHLKPSSSFRSQFDYDNLLYIVASEVVTRVAEMPFEEFLEQRLLQPLGMNDCRATRDRVPDSASTATPHLLIDGKLQITSGGIGSVSAGAGGINCSADSMARWMAFLLDEGRTADGEQLLSTAQYQQLVSPVTLTAPPPYMREHAGSHLSAYALGWGVSTFYGQPLLSHGGGLWGMTTFIALLPEQELAVFASNNQMSVAPRAVVNELLDRFLAEQTPQAGKDWIAISEQVMQERQDSGEDEVARAMAERNADSEPSLPLEAYTGRYRDPWYGDIRIVQEDDGKLWFYSGRNEPLQGPLEHFQYDTFIARWTDRQLMADAYVSFSLSPAGRIERIRMKAVSPNTDFSFDFHDLDLRRVDDSD</sequence>
<feature type="chain" id="PRO_5025668409" evidence="1">
    <location>
        <begin position="27"/>
        <end position="527"/>
    </location>
</feature>
<dbReference type="Proteomes" id="UP000477680">
    <property type="component" value="Chromosome"/>
</dbReference>
<dbReference type="PANTHER" id="PTHR46825:SF15">
    <property type="entry name" value="BETA-LACTAMASE-RELATED DOMAIN-CONTAINING PROTEIN"/>
    <property type="match status" value="1"/>
</dbReference>
<dbReference type="GO" id="GO:0016787">
    <property type="term" value="F:hydrolase activity"/>
    <property type="evidence" value="ECO:0007669"/>
    <property type="project" value="UniProtKB-KW"/>
</dbReference>
<dbReference type="InterPro" id="IPR012338">
    <property type="entry name" value="Beta-lactam/transpept-like"/>
</dbReference>
<evidence type="ECO:0000259" key="2">
    <source>
        <dbReference type="Pfam" id="PF00144"/>
    </source>
</evidence>
<dbReference type="EMBL" id="CP048711">
    <property type="protein sequence ID" value="QIB65086.1"/>
    <property type="molecule type" value="Genomic_DNA"/>
</dbReference>
<dbReference type="Gene3D" id="2.40.128.600">
    <property type="match status" value="1"/>
</dbReference>
<evidence type="ECO:0000259" key="3">
    <source>
        <dbReference type="Pfam" id="PF11954"/>
    </source>
</evidence>
<dbReference type="KEGG" id="kim:G3T16_06405"/>
<gene>
    <name evidence="4" type="ORF">G3T16_06405</name>
</gene>
<dbReference type="SUPFAM" id="SSF56601">
    <property type="entry name" value="beta-lactamase/transpeptidase-like"/>
    <property type="match status" value="1"/>
</dbReference>
<dbReference type="RefSeq" id="WP_163494329.1">
    <property type="nucleotide sequence ID" value="NZ_CP048711.1"/>
</dbReference>
<keyword evidence="1" id="KW-0732">Signal</keyword>